<feature type="region of interest" description="Disordered" evidence="1">
    <location>
        <begin position="1"/>
        <end position="130"/>
    </location>
</feature>
<reference evidence="3" key="1">
    <citation type="journal article" date="2018" name="Nat. Microbiol.">
        <title>Leveraging single-cell genomics to expand the fungal tree of life.</title>
        <authorList>
            <person name="Ahrendt S.R."/>
            <person name="Quandt C.A."/>
            <person name="Ciobanu D."/>
            <person name="Clum A."/>
            <person name="Salamov A."/>
            <person name="Andreopoulos B."/>
            <person name="Cheng J.F."/>
            <person name="Woyke T."/>
            <person name="Pelin A."/>
            <person name="Henrissat B."/>
            <person name="Reynolds N.K."/>
            <person name="Benny G.L."/>
            <person name="Smith M.E."/>
            <person name="James T.Y."/>
            <person name="Grigoriev I.V."/>
        </authorList>
    </citation>
    <scope>NUCLEOTIDE SEQUENCE [LARGE SCALE GENOMIC DNA]</scope>
    <source>
        <strain evidence="3">ATCC 52028</strain>
    </source>
</reference>
<feature type="compositionally biased region" description="Basic and acidic residues" evidence="1">
    <location>
        <begin position="31"/>
        <end position="41"/>
    </location>
</feature>
<protein>
    <submittedName>
        <fullName evidence="2">Uncharacterized protein</fullName>
    </submittedName>
</protein>
<sequence>HAVGAIGEHPVGVEDGDHVARARGAAARGPDGGRHASRDGRQAAPHHGGQPDERGNDPDAVVQPSRHRRAQRPRAGAAGAQRGGHRARVLAARQQAHRGHRRRREPGHRMLAPPGHVSVGRDDRRRAGGS</sequence>
<name>A0A4P9WRT8_9FUNG</name>
<organism evidence="2 3">
    <name type="scientific">Caulochytrium protostelioides</name>
    <dbReference type="NCBI Taxonomy" id="1555241"/>
    <lineage>
        <taxon>Eukaryota</taxon>
        <taxon>Fungi</taxon>
        <taxon>Fungi incertae sedis</taxon>
        <taxon>Chytridiomycota</taxon>
        <taxon>Chytridiomycota incertae sedis</taxon>
        <taxon>Chytridiomycetes</taxon>
        <taxon>Caulochytriales</taxon>
        <taxon>Caulochytriaceae</taxon>
        <taxon>Caulochytrium</taxon>
    </lineage>
</organism>
<proteinExistence type="predicted"/>
<dbReference type="Proteomes" id="UP000268535">
    <property type="component" value="Unassembled WGS sequence"/>
</dbReference>
<evidence type="ECO:0000256" key="1">
    <source>
        <dbReference type="SAM" id="MobiDB-lite"/>
    </source>
</evidence>
<gene>
    <name evidence="2" type="ORF">CAUPRSCDRAFT_12944</name>
</gene>
<feature type="compositionally biased region" description="Basic and acidic residues" evidence="1">
    <location>
        <begin position="119"/>
        <end position="130"/>
    </location>
</feature>
<evidence type="ECO:0000313" key="2">
    <source>
        <dbReference type="EMBL" id="RKO95352.1"/>
    </source>
</evidence>
<feature type="compositionally biased region" description="Basic and acidic residues" evidence="1">
    <location>
        <begin position="11"/>
        <end position="20"/>
    </location>
</feature>
<evidence type="ECO:0000313" key="3">
    <source>
        <dbReference type="Proteomes" id="UP000268535"/>
    </source>
</evidence>
<dbReference type="AlphaFoldDB" id="A0A4P9WRT8"/>
<feature type="non-terminal residue" evidence="2">
    <location>
        <position position="1"/>
    </location>
</feature>
<feature type="compositionally biased region" description="Basic residues" evidence="1">
    <location>
        <begin position="95"/>
        <end position="106"/>
    </location>
</feature>
<accession>A0A4P9WRT8</accession>
<dbReference type="EMBL" id="ML012052">
    <property type="protein sequence ID" value="RKO95352.1"/>
    <property type="molecule type" value="Genomic_DNA"/>
</dbReference>